<name>A0ABY2RUX5_9PSEU</name>
<accession>A0ABY2RUX5</accession>
<evidence type="ECO:0000313" key="2">
    <source>
        <dbReference type="Proteomes" id="UP000309992"/>
    </source>
</evidence>
<keyword evidence="2" id="KW-1185">Reference proteome</keyword>
<dbReference type="InterPro" id="IPR024524">
    <property type="entry name" value="DUF3800"/>
</dbReference>
<protein>
    <submittedName>
        <fullName evidence="1">DUF3800 domain-containing protein</fullName>
    </submittedName>
</protein>
<comment type="caution">
    <text evidence="1">The sequence shown here is derived from an EMBL/GenBank/DDBJ whole genome shotgun (WGS) entry which is preliminary data.</text>
</comment>
<dbReference type="Pfam" id="PF12686">
    <property type="entry name" value="DUF3800"/>
    <property type="match status" value="1"/>
</dbReference>
<dbReference type="EMBL" id="SWMS01000030">
    <property type="protein sequence ID" value="TKG61534.1"/>
    <property type="molecule type" value="Genomic_DNA"/>
</dbReference>
<dbReference type="RefSeq" id="WP_137097010.1">
    <property type="nucleotide sequence ID" value="NZ_SWMS01000030.1"/>
</dbReference>
<dbReference type="Proteomes" id="UP000309992">
    <property type="component" value="Unassembled WGS sequence"/>
</dbReference>
<sequence length="177" mass="20207">MTIHAFIDESGRDRSYLVCVSVVAPAQLTSLRQQMRGLLLPRQRELHFKKEKDPRRRQLADAIAKLDVAARVYSTDCTPKTDELARQRCLRRAVEDLLADGCHRLVLDTREHRNVHDKNTLQAALGARPSKTELTYEHLDSTLEPLLWISDAVAWCYGAGGDWKRRVTPVVERVIPL</sequence>
<gene>
    <name evidence="1" type="ORF">FCN18_33385</name>
</gene>
<reference evidence="1 2" key="1">
    <citation type="journal article" date="2015" name="Antonie Van Leeuwenhoek">
        <title>Prauserella endophytica sp. nov., an endophytic actinobacterium isolated from Tamarix taklamakanensis.</title>
        <authorList>
            <person name="Liu J.M."/>
            <person name="Habden X."/>
            <person name="Guo L."/>
            <person name="Tuo L."/>
            <person name="Jiang Z.K."/>
            <person name="Liu S.W."/>
            <person name="Liu X.F."/>
            <person name="Chen L."/>
            <person name="Li R.F."/>
            <person name="Zhang Y.Q."/>
            <person name="Sun C.H."/>
        </authorList>
    </citation>
    <scope>NUCLEOTIDE SEQUENCE [LARGE SCALE GENOMIC DNA]</scope>
    <source>
        <strain evidence="1 2">CGMCC 4.7182</strain>
    </source>
</reference>
<evidence type="ECO:0000313" key="1">
    <source>
        <dbReference type="EMBL" id="TKG61534.1"/>
    </source>
</evidence>
<organism evidence="1 2">
    <name type="scientific">Prauserella endophytica</name>
    <dbReference type="NCBI Taxonomy" id="1592324"/>
    <lineage>
        <taxon>Bacteria</taxon>
        <taxon>Bacillati</taxon>
        <taxon>Actinomycetota</taxon>
        <taxon>Actinomycetes</taxon>
        <taxon>Pseudonocardiales</taxon>
        <taxon>Pseudonocardiaceae</taxon>
        <taxon>Prauserella</taxon>
        <taxon>Prauserella coralliicola group</taxon>
    </lineage>
</organism>
<proteinExistence type="predicted"/>